<evidence type="ECO:0000256" key="2">
    <source>
        <dbReference type="ARBA" id="ARBA00022475"/>
    </source>
</evidence>
<dbReference type="EMBL" id="JACBYE010000016">
    <property type="protein sequence ID" value="NYS93535.1"/>
    <property type="molecule type" value="Genomic_DNA"/>
</dbReference>
<dbReference type="PANTHER" id="PTHR43124">
    <property type="entry name" value="PURINE EFFLUX PUMP PBUE"/>
    <property type="match status" value="1"/>
</dbReference>
<dbReference type="InterPro" id="IPR036259">
    <property type="entry name" value="MFS_trans_sf"/>
</dbReference>
<feature type="compositionally biased region" description="Basic and acidic residues" evidence="6">
    <location>
        <begin position="412"/>
        <end position="421"/>
    </location>
</feature>
<feature type="transmembrane region" description="Helical" evidence="7">
    <location>
        <begin position="297"/>
        <end position="317"/>
    </location>
</feature>
<dbReference type="PROSITE" id="PS50850">
    <property type="entry name" value="MFS"/>
    <property type="match status" value="1"/>
</dbReference>
<protein>
    <submittedName>
        <fullName evidence="9">MFS transporter</fullName>
    </submittedName>
</protein>
<feature type="transmembrane region" description="Helical" evidence="7">
    <location>
        <begin position="107"/>
        <end position="128"/>
    </location>
</feature>
<dbReference type="Gene3D" id="1.20.1250.20">
    <property type="entry name" value="MFS general substrate transporter like domains"/>
    <property type="match status" value="2"/>
</dbReference>
<feature type="transmembrane region" description="Helical" evidence="7">
    <location>
        <begin position="207"/>
        <end position="232"/>
    </location>
</feature>
<keyword evidence="4 7" id="KW-1133">Transmembrane helix</keyword>
<dbReference type="InterPro" id="IPR050189">
    <property type="entry name" value="MFS_Efflux_Transporters"/>
</dbReference>
<keyword evidence="2" id="KW-1003">Cell membrane</keyword>
<name>A0A853ESG0_9MICO</name>
<dbReference type="AlphaFoldDB" id="A0A853ESG0"/>
<feature type="transmembrane region" description="Helical" evidence="7">
    <location>
        <begin position="166"/>
        <end position="186"/>
    </location>
</feature>
<proteinExistence type="predicted"/>
<dbReference type="SUPFAM" id="SSF103473">
    <property type="entry name" value="MFS general substrate transporter"/>
    <property type="match status" value="1"/>
</dbReference>
<accession>A0A853ESG0</accession>
<keyword evidence="3 7" id="KW-0812">Transmembrane</keyword>
<dbReference type="GO" id="GO:0022857">
    <property type="term" value="F:transmembrane transporter activity"/>
    <property type="evidence" value="ECO:0007669"/>
    <property type="project" value="InterPro"/>
</dbReference>
<dbReference type="InterPro" id="IPR011701">
    <property type="entry name" value="MFS"/>
</dbReference>
<feature type="transmembrane region" description="Helical" evidence="7">
    <location>
        <begin position="244"/>
        <end position="262"/>
    </location>
</feature>
<feature type="transmembrane region" description="Helical" evidence="7">
    <location>
        <begin position="365"/>
        <end position="385"/>
    </location>
</feature>
<keyword evidence="5 7" id="KW-0472">Membrane</keyword>
<dbReference type="InterPro" id="IPR020846">
    <property type="entry name" value="MFS_dom"/>
</dbReference>
<evidence type="ECO:0000256" key="1">
    <source>
        <dbReference type="ARBA" id="ARBA00004651"/>
    </source>
</evidence>
<comment type="subcellular location">
    <subcellularLocation>
        <location evidence="1">Cell membrane</location>
        <topology evidence="1">Multi-pass membrane protein</topology>
    </subcellularLocation>
</comment>
<feature type="transmembrane region" description="Helical" evidence="7">
    <location>
        <begin position="135"/>
        <end position="154"/>
    </location>
</feature>
<dbReference type="CDD" id="cd17324">
    <property type="entry name" value="MFS_NepI_like"/>
    <property type="match status" value="1"/>
</dbReference>
<comment type="caution">
    <text evidence="9">The sequence shown here is derived from an EMBL/GenBank/DDBJ whole genome shotgun (WGS) entry which is preliminary data.</text>
</comment>
<dbReference type="GO" id="GO:0005886">
    <property type="term" value="C:plasma membrane"/>
    <property type="evidence" value="ECO:0007669"/>
    <property type="project" value="UniProtKB-SubCell"/>
</dbReference>
<evidence type="ECO:0000256" key="5">
    <source>
        <dbReference type="ARBA" id="ARBA00023136"/>
    </source>
</evidence>
<dbReference type="RefSeq" id="WP_179913174.1">
    <property type="nucleotide sequence ID" value="NZ_JACBYE010000016.1"/>
</dbReference>
<evidence type="ECO:0000313" key="9">
    <source>
        <dbReference type="EMBL" id="NYS93535.1"/>
    </source>
</evidence>
<reference evidence="9 10" key="1">
    <citation type="submission" date="2020-07" db="EMBL/GenBank/DDBJ databases">
        <title>MOT database genomes.</title>
        <authorList>
            <person name="Joseph S."/>
            <person name="Aduse-Opoku J."/>
            <person name="Hashim A."/>
            <person name="Wade W."/>
            <person name="Curtis M."/>
        </authorList>
    </citation>
    <scope>NUCLEOTIDE SEQUENCE [LARGE SCALE GENOMIC DNA]</scope>
    <source>
        <strain evidence="9 10">DSM 100099</strain>
    </source>
</reference>
<sequence>MTKKKTAALPAGLIALALGGFGIGLTEFGPVGLLPQIATDFSVTESVAGYLVSGYALAVAFGAIAITAAFSRSERKKVLLSLVVLFIVGNLISALASTYGVMLAGRIIAALCHGGFFGIGAVLAASMVEEKKKAGAISLMFAGLTVANVVGIPFGTFVGQQLGWRATFWAITGIGIITFLGIQFLVERSRASETAGLRTELGALRRPQVLLSAMVSILTFGGVVGAYTYIAFTLTEVSGFATSSVPWLLLLFGVGTFVGNIIGGRLADRALDRSLLGILAGLVLVLVAFALSATIWWAVLIAMFLLGAVGFATAPGLQLRVMHFAGDAPTVASGTNIAALNVGNAIGAWIGGLAIAAGLGFVSPLWVGAALAAGAFLVLLPTSIASRRRAARPPMPGAPIEEPVVRPVSGHVEGHDGHRGDVASGAPR</sequence>
<evidence type="ECO:0000256" key="4">
    <source>
        <dbReference type="ARBA" id="ARBA00022989"/>
    </source>
</evidence>
<feature type="transmembrane region" description="Helical" evidence="7">
    <location>
        <begin position="338"/>
        <end position="359"/>
    </location>
</feature>
<dbReference type="Proteomes" id="UP000561011">
    <property type="component" value="Unassembled WGS sequence"/>
</dbReference>
<evidence type="ECO:0000259" key="8">
    <source>
        <dbReference type="PROSITE" id="PS50850"/>
    </source>
</evidence>
<evidence type="ECO:0000256" key="6">
    <source>
        <dbReference type="SAM" id="MobiDB-lite"/>
    </source>
</evidence>
<feature type="transmembrane region" description="Helical" evidence="7">
    <location>
        <begin position="274"/>
        <end position="291"/>
    </location>
</feature>
<feature type="region of interest" description="Disordered" evidence="6">
    <location>
        <begin position="408"/>
        <end position="428"/>
    </location>
</feature>
<evidence type="ECO:0000256" key="7">
    <source>
        <dbReference type="SAM" id="Phobius"/>
    </source>
</evidence>
<feature type="transmembrane region" description="Helical" evidence="7">
    <location>
        <begin position="46"/>
        <end position="66"/>
    </location>
</feature>
<dbReference type="PANTHER" id="PTHR43124:SF3">
    <property type="entry name" value="CHLORAMPHENICOL EFFLUX PUMP RV0191"/>
    <property type="match status" value="1"/>
</dbReference>
<keyword evidence="10" id="KW-1185">Reference proteome</keyword>
<feature type="domain" description="Major facilitator superfamily (MFS) profile" evidence="8">
    <location>
        <begin position="8"/>
        <end position="387"/>
    </location>
</feature>
<organism evidence="9 10">
    <name type="scientific">Sanguibacter inulinus</name>
    <dbReference type="NCBI Taxonomy" id="60922"/>
    <lineage>
        <taxon>Bacteria</taxon>
        <taxon>Bacillati</taxon>
        <taxon>Actinomycetota</taxon>
        <taxon>Actinomycetes</taxon>
        <taxon>Micrococcales</taxon>
        <taxon>Sanguibacteraceae</taxon>
        <taxon>Sanguibacter</taxon>
    </lineage>
</organism>
<evidence type="ECO:0000256" key="3">
    <source>
        <dbReference type="ARBA" id="ARBA00022692"/>
    </source>
</evidence>
<gene>
    <name evidence="9" type="ORF">HZZ10_08350</name>
</gene>
<evidence type="ECO:0000313" key="10">
    <source>
        <dbReference type="Proteomes" id="UP000561011"/>
    </source>
</evidence>
<dbReference type="Pfam" id="PF07690">
    <property type="entry name" value="MFS_1"/>
    <property type="match status" value="1"/>
</dbReference>
<feature type="transmembrane region" description="Helical" evidence="7">
    <location>
        <begin position="78"/>
        <end position="101"/>
    </location>
</feature>